<sequence length="182" mass="20539">MLPIFDQSTELGPIVIQANPIITDAHEGVYAERTGNRYLLHAQVGASNHEEDKRNAPAHRIRVGEEPTLLAHLKQSAPFHKYFPSGTGDLFAFDQTYVDHCDAVVDIIDGAFSLGYRYITTYLKNTDLIRVTGYLVKKSEVEKYRKGEVALRDTTWYGSGTDECANVFDRQLRDEKDVTAEK</sequence>
<dbReference type="AlphaFoldDB" id="A0A7G2JX32"/>
<evidence type="ECO:0000313" key="1">
    <source>
        <dbReference type="EMBL" id="EFA27705.1"/>
    </source>
</evidence>
<dbReference type="Pfam" id="PF11230">
    <property type="entry name" value="YjjI-like"/>
    <property type="match status" value="1"/>
</dbReference>
<reference evidence="1" key="1">
    <citation type="journal article" date="2010" name="Genomics">
        <title>Tracing phylogenomic events leading to diversity of Haemophilus influenzae and the emergence of Brazilian Purpuric Fever (BPF)-associated clones.</title>
        <authorList>
            <person name="Papazisi L."/>
            <person name="Ratnayake S."/>
            <person name="Remortel B.G."/>
            <person name="Bock G.R."/>
            <person name="Liang W."/>
            <person name="Saeed A.I."/>
            <person name="Liu J."/>
            <person name="Fleischmann R.D."/>
            <person name="Kilian M."/>
            <person name="Peterson S.N."/>
        </authorList>
    </citation>
    <scope>NUCLEOTIDE SEQUENCE [LARGE SCALE GENOMIC DNA]</scope>
    <source>
        <strain evidence="1">HK1212</strain>
    </source>
</reference>
<dbReference type="EMBL" id="ABFC01001183">
    <property type="protein sequence ID" value="EFA27705.1"/>
    <property type="molecule type" value="Genomic_DNA"/>
</dbReference>
<name>A0A7G2JX32_HAEIF</name>
<accession>A0A7G2JX32</accession>
<feature type="non-terminal residue" evidence="1">
    <location>
        <position position="182"/>
    </location>
</feature>
<gene>
    <name evidence="1" type="ORF">HAINFHK1212_0584</name>
</gene>
<comment type="caution">
    <text evidence="1">The sequence shown here is derived from an EMBL/GenBank/DDBJ whole genome shotgun (WGS) entry which is preliminary data.</text>
</comment>
<dbReference type="SUPFAM" id="SSF51998">
    <property type="entry name" value="PFL-like glycyl radical enzymes"/>
    <property type="match status" value="1"/>
</dbReference>
<dbReference type="InterPro" id="IPR016905">
    <property type="entry name" value="Glycyl_radical_YjjI-like"/>
</dbReference>
<protein>
    <submittedName>
        <fullName evidence="1">Uncharacterized protein</fullName>
    </submittedName>
</protein>
<organism evidence="1">
    <name type="scientific">Haemophilus influenzae HK1212</name>
    <dbReference type="NCBI Taxonomy" id="456482"/>
    <lineage>
        <taxon>Bacteria</taxon>
        <taxon>Pseudomonadati</taxon>
        <taxon>Pseudomonadota</taxon>
        <taxon>Gammaproteobacteria</taxon>
        <taxon>Pasteurellales</taxon>
        <taxon>Pasteurellaceae</taxon>
        <taxon>Haemophilus</taxon>
    </lineage>
</organism>
<proteinExistence type="predicted"/>